<organism evidence="2 3">
    <name type="scientific">Pigmentiphaga daeguensis</name>
    <dbReference type="NCBI Taxonomy" id="414049"/>
    <lineage>
        <taxon>Bacteria</taxon>
        <taxon>Pseudomonadati</taxon>
        <taxon>Pseudomonadota</taxon>
        <taxon>Betaproteobacteria</taxon>
        <taxon>Burkholderiales</taxon>
        <taxon>Alcaligenaceae</taxon>
        <taxon>Pigmentiphaga</taxon>
    </lineage>
</organism>
<gene>
    <name evidence="2" type="ORF">GCM10009097_59180</name>
</gene>
<protein>
    <submittedName>
        <fullName evidence="2">Uncharacterized protein</fullName>
    </submittedName>
</protein>
<proteinExistence type="predicted"/>
<feature type="region of interest" description="Disordered" evidence="1">
    <location>
        <begin position="1"/>
        <end position="30"/>
    </location>
</feature>
<keyword evidence="3" id="KW-1185">Reference proteome</keyword>
<dbReference type="EMBL" id="BAAAEN010000049">
    <property type="protein sequence ID" value="GAA0534241.1"/>
    <property type="molecule type" value="Genomic_DNA"/>
</dbReference>
<name>A0ABN1D4Q3_9BURK</name>
<comment type="caution">
    <text evidence="2">The sequence shown here is derived from an EMBL/GenBank/DDBJ whole genome shotgun (WGS) entry which is preliminary data.</text>
</comment>
<sequence>MRDHATKAAAVPPMQDKSTAAPNECDRPSKYSRRGRIVAVNRACPLMPVKAPSAKFNPYARNAIFVKVASRHATLRSTSQTLTRLRSDIRIATSRAAGSITLASPSLVMACHIN</sequence>
<evidence type="ECO:0000313" key="2">
    <source>
        <dbReference type="EMBL" id="GAA0534241.1"/>
    </source>
</evidence>
<evidence type="ECO:0000256" key="1">
    <source>
        <dbReference type="SAM" id="MobiDB-lite"/>
    </source>
</evidence>
<evidence type="ECO:0000313" key="3">
    <source>
        <dbReference type="Proteomes" id="UP001501706"/>
    </source>
</evidence>
<reference evidence="2 3" key="1">
    <citation type="journal article" date="2019" name="Int. J. Syst. Evol. Microbiol.">
        <title>The Global Catalogue of Microorganisms (GCM) 10K type strain sequencing project: providing services to taxonomists for standard genome sequencing and annotation.</title>
        <authorList>
            <consortium name="The Broad Institute Genomics Platform"/>
            <consortium name="The Broad Institute Genome Sequencing Center for Infectious Disease"/>
            <person name="Wu L."/>
            <person name="Ma J."/>
        </authorList>
    </citation>
    <scope>NUCLEOTIDE SEQUENCE [LARGE SCALE GENOMIC DNA]</scope>
    <source>
        <strain evidence="2 3">JCM 14330</strain>
    </source>
</reference>
<dbReference type="Proteomes" id="UP001501706">
    <property type="component" value="Unassembled WGS sequence"/>
</dbReference>
<accession>A0ABN1D4Q3</accession>